<evidence type="ECO:0000259" key="16">
    <source>
        <dbReference type="Pfam" id="PF08267"/>
    </source>
</evidence>
<gene>
    <name evidence="11" type="primary">metE</name>
    <name evidence="17" type="ORF">AWB75_05747</name>
</gene>
<comment type="cofactor">
    <cofactor evidence="13">
        <name>Zn(2+)</name>
        <dbReference type="ChEBI" id="CHEBI:29105"/>
    </cofactor>
    <text evidence="13">Binds 2 Zn(2+) ions per subunit.</text>
</comment>
<feature type="binding site" evidence="13">
    <location>
        <position position="665"/>
    </location>
    <ligand>
        <name>Zn(2+)</name>
        <dbReference type="ChEBI" id="CHEBI:29105"/>
        <label>1</label>
        <note>catalytic</note>
    </ligand>
</feature>
<evidence type="ECO:0000256" key="13">
    <source>
        <dbReference type="PIRSR" id="PIRSR000382-2"/>
    </source>
</evidence>
<organism evidence="17 18">
    <name type="scientific">Caballeronia catudaia</name>
    <dbReference type="NCBI Taxonomy" id="1777136"/>
    <lineage>
        <taxon>Bacteria</taxon>
        <taxon>Pseudomonadati</taxon>
        <taxon>Pseudomonadota</taxon>
        <taxon>Betaproteobacteria</taxon>
        <taxon>Burkholderiales</taxon>
        <taxon>Burkholderiaceae</taxon>
        <taxon>Caballeronia</taxon>
    </lineage>
</organism>
<sequence>MVTTHNLGFPRIGAQRELKFALESYWKNQSSRDELKDVGAQLRARHWKDQARLDLVPVGDFAFYDQVLDMSFTLGNLPGRVRGFHGDALDNAFRVARGRSAQDAEAHAACCGGVAAGEMTKWFDTNYHYIVPEFDAATQFSLDTSRLVGQLGEARALGVNAKPVIIGPVTYLWLGKAKDDSDKLALLPRLLPVYAALLDHFAALGVEWVQIDEPALVTELDAPWRDAFVTAYDALSARRVRLLLATYFGPLQENLELVCKLPVDGLHIDAINARDEVAAAASLLPDASVLSVGAINGRNVWKTDLNAALDWLEPLRASLGNRLWIAPSCSLLHAPVDLSSETKLDADIQSWLAFALQKLDELHVLARALNEGRASVADALAHNAAAIESRRTPSRVHDPAVKAALAKIDAALGERASAYPQRATKQAAMLDLPAYPTTTIGSFPQTSEIRHARSQFRKGELDAASYRTAMQGEITRAVKEQEALGLDVLVHGEAERNDMVEYFGEQLEGYAFSEFGWVQSYGSRCVKPPILFGDISRPKAMTVEWIRYAQSQTKKPMKGMLTGPVTILNWSFVRDDQPRSVSCQQLALAIREEVLDLEKAGVRVIQIDEAALREGLPLRRSQWSAYLRWAVEAFRIAANGVRDETQIHTHMCYSEFNDIIASIADMDADVITIETSRSDMELLDAFDDFRYPNQIGPGVYDIHSPNIPSEAHIVDLMTKAAERIPGQRLWVNPDCGLKTRQWDEVIPALRNMVAAARTLRQSLGSSLTQ</sequence>
<feature type="binding site" evidence="11 12">
    <location>
        <position position="608"/>
    </location>
    <ligand>
        <name>L-homocysteine</name>
        <dbReference type="ChEBI" id="CHEBI:58199"/>
    </ligand>
</feature>
<dbReference type="NCBIfam" id="TIGR01371">
    <property type="entry name" value="met_syn_B12ind"/>
    <property type="match status" value="1"/>
</dbReference>
<feature type="binding site" evidence="13">
    <location>
        <position position="674"/>
    </location>
    <ligand>
        <name>Zn(2+)</name>
        <dbReference type="ChEBI" id="CHEBI:29105"/>
        <label>1</label>
        <note>catalytic</note>
    </ligand>
</feature>
<keyword evidence="5 11" id="KW-0028">Amino-acid biosynthesis</keyword>
<accession>A0A158CU94</accession>
<keyword evidence="4 11" id="KW-0489">Methyltransferase</keyword>
<dbReference type="AlphaFoldDB" id="A0A158CU94"/>
<feature type="binding site" evidence="11 12">
    <location>
        <position position="570"/>
    </location>
    <ligand>
        <name>5-methyltetrahydropteroyltri-L-glutamate</name>
        <dbReference type="ChEBI" id="CHEBI:58207"/>
    </ligand>
</feature>
<dbReference type="InterPro" id="IPR013215">
    <property type="entry name" value="Cbl-indep_Met_Synth_N"/>
</dbReference>
<feature type="binding site" evidence="11 12">
    <location>
        <position position="493"/>
    </location>
    <ligand>
        <name>L-methionine</name>
        <dbReference type="ChEBI" id="CHEBI:57844"/>
    </ligand>
</feature>
<dbReference type="PANTHER" id="PTHR30519">
    <property type="entry name" value="5-METHYLTETRAHYDROPTEROYLTRIGLUTAMATE--HOMOCYSTEINE METHYLTRANSFERASE"/>
    <property type="match status" value="1"/>
</dbReference>
<evidence type="ECO:0000256" key="6">
    <source>
        <dbReference type="ARBA" id="ARBA00022679"/>
    </source>
</evidence>
<dbReference type="EC" id="2.1.1.14" evidence="11"/>
<evidence type="ECO:0000256" key="3">
    <source>
        <dbReference type="ARBA" id="ARBA00009553"/>
    </source>
</evidence>
<feature type="binding site" evidence="11">
    <location>
        <position position="121"/>
    </location>
    <ligand>
        <name>5-methyltetrahydropteroyltri-L-glutamate</name>
        <dbReference type="ChEBI" id="CHEBI:58207"/>
    </ligand>
</feature>
<dbReference type="PIRSF" id="PIRSF000382">
    <property type="entry name" value="MeTrfase_B12_ind"/>
    <property type="match status" value="1"/>
</dbReference>
<feature type="binding site" evidence="11 12">
    <location>
        <begin position="524"/>
        <end position="525"/>
    </location>
    <ligand>
        <name>5-methyltetrahydropteroyltri-L-glutamate</name>
        <dbReference type="ChEBI" id="CHEBI:58207"/>
    </ligand>
</feature>
<dbReference type="RefSeq" id="WP_061127427.1">
    <property type="nucleotide sequence ID" value="NZ_FCOF02000040.1"/>
</dbReference>
<dbReference type="Pfam" id="PF01717">
    <property type="entry name" value="Meth_synt_2"/>
    <property type="match status" value="1"/>
</dbReference>
<keyword evidence="9 11" id="KW-0862">Zinc</keyword>
<feature type="binding site" evidence="11">
    <location>
        <position position="493"/>
    </location>
    <ligand>
        <name>L-homocysteine</name>
        <dbReference type="ChEBI" id="CHEBI:58199"/>
    </ligand>
</feature>
<dbReference type="OrthoDB" id="244285at2"/>
<evidence type="ECO:0000256" key="8">
    <source>
        <dbReference type="ARBA" id="ARBA00022737"/>
    </source>
</evidence>
<feature type="active site" description="Proton donor" evidence="11 14">
    <location>
        <position position="703"/>
    </location>
</feature>
<comment type="function">
    <text evidence="1 11">Catalyzes the transfer of a methyl group from 5-methyltetrahydrofolate to homocysteine resulting in methionine formation.</text>
</comment>
<evidence type="ECO:0000256" key="10">
    <source>
        <dbReference type="ARBA" id="ARBA00023167"/>
    </source>
</evidence>
<keyword evidence="7 11" id="KW-0479">Metal-binding</keyword>
<protein>
    <recommendedName>
        <fullName evidence="11">5-methyltetrahydropteroyltriglutamate--homocysteine methyltransferase</fullName>
        <ecNumber evidence="11">2.1.1.14</ecNumber>
    </recommendedName>
    <alternativeName>
        <fullName evidence="11">Cobalamin-independent methionine synthase</fullName>
    </alternativeName>
    <alternativeName>
        <fullName evidence="11">Methionine synthase, vitamin-B12 independent isozyme</fullName>
    </alternativeName>
</protein>
<name>A0A158CU94_9BURK</name>
<dbReference type="CDD" id="cd03312">
    <property type="entry name" value="CIMS_N_terminal_like"/>
    <property type="match status" value="1"/>
</dbReference>
<feature type="binding site" evidence="11 12">
    <location>
        <begin position="440"/>
        <end position="442"/>
    </location>
    <ligand>
        <name>L-methionine</name>
        <dbReference type="ChEBI" id="CHEBI:57844"/>
    </ligand>
</feature>
<dbReference type="SUPFAM" id="SSF51726">
    <property type="entry name" value="UROD/MetE-like"/>
    <property type="match status" value="2"/>
</dbReference>
<proteinExistence type="inferred from homology"/>
<dbReference type="NCBIfam" id="NF003556">
    <property type="entry name" value="PRK05222.1"/>
    <property type="match status" value="1"/>
</dbReference>
<keyword evidence="6 11" id="KW-0808">Transferase</keyword>
<dbReference type="GO" id="GO:0003871">
    <property type="term" value="F:5-methyltetrahydropteroyltriglutamate-homocysteine S-methyltransferase activity"/>
    <property type="evidence" value="ECO:0007669"/>
    <property type="project" value="UniProtKB-UniRule"/>
</dbReference>
<feature type="binding site" evidence="12">
    <location>
        <position position="19"/>
    </location>
    <ligand>
        <name>5-methyltetrahydropteroyltri-L-glutamate</name>
        <dbReference type="ChEBI" id="CHEBI:58207"/>
    </ligand>
</feature>
<feature type="binding site" evidence="11 12">
    <location>
        <begin position="440"/>
        <end position="442"/>
    </location>
    <ligand>
        <name>L-homocysteine</name>
        <dbReference type="ChEBI" id="CHEBI:58199"/>
    </ligand>
</feature>
<dbReference type="HAMAP" id="MF_00172">
    <property type="entry name" value="Meth_synth"/>
    <property type="match status" value="1"/>
</dbReference>
<evidence type="ECO:0000313" key="18">
    <source>
        <dbReference type="Proteomes" id="UP000054870"/>
    </source>
</evidence>
<comment type="catalytic activity">
    <reaction evidence="11">
        <text>5-methyltetrahydropteroyltri-L-glutamate + L-homocysteine = tetrahydropteroyltri-L-glutamate + L-methionine</text>
        <dbReference type="Rhea" id="RHEA:21196"/>
        <dbReference type="ChEBI" id="CHEBI:57844"/>
        <dbReference type="ChEBI" id="CHEBI:58140"/>
        <dbReference type="ChEBI" id="CHEBI:58199"/>
        <dbReference type="ChEBI" id="CHEBI:58207"/>
        <dbReference type="EC" id="2.1.1.14"/>
    </reaction>
</comment>
<evidence type="ECO:0000256" key="9">
    <source>
        <dbReference type="ARBA" id="ARBA00022833"/>
    </source>
</evidence>
<dbReference type="CDD" id="cd03311">
    <property type="entry name" value="CIMS_C_terminal_like"/>
    <property type="match status" value="1"/>
</dbReference>
<evidence type="ECO:0000256" key="1">
    <source>
        <dbReference type="ARBA" id="ARBA00002777"/>
    </source>
</evidence>
<dbReference type="FunFam" id="3.20.20.210:FF:000003">
    <property type="entry name" value="5-methyltetrahydropteroyltriglutamate--homocysteine methyltransferase"/>
    <property type="match status" value="1"/>
</dbReference>
<feature type="binding site" evidence="11">
    <location>
        <position position="735"/>
    </location>
    <ligand>
        <name>Zn(2+)</name>
        <dbReference type="ChEBI" id="CHEBI:29105"/>
        <note>catalytic</note>
    </ligand>
</feature>
<evidence type="ECO:0000259" key="15">
    <source>
        <dbReference type="Pfam" id="PF01717"/>
    </source>
</evidence>
<evidence type="ECO:0000256" key="7">
    <source>
        <dbReference type="ARBA" id="ARBA00022723"/>
    </source>
</evidence>
<evidence type="ECO:0000313" key="17">
    <source>
        <dbReference type="EMBL" id="SAK85821.1"/>
    </source>
</evidence>
<dbReference type="InterPro" id="IPR002629">
    <property type="entry name" value="Met_Synth_C/arc"/>
</dbReference>
<feature type="binding site" evidence="11 12">
    <location>
        <position position="608"/>
    </location>
    <ligand>
        <name>L-methionine</name>
        <dbReference type="ChEBI" id="CHEBI:57844"/>
    </ligand>
</feature>
<feature type="binding site" evidence="13">
    <location>
        <position position="652"/>
    </location>
    <ligand>
        <name>Zn(2+)</name>
        <dbReference type="ChEBI" id="CHEBI:29105"/>
        <label>1</label>
        <note>catalytic</note>
    </ligand>
</feature>
<keyword evidence="18" id="KW-1185">Reference proteome</keyword>
<feature type="binding site" evidence="12">
    <location>
        <position position="126"/>
    </location>
    <ligand>
        <name>5-methyltetrahydropteroyltri-L-glutamate</name>
        <dbReference type="ChEBI" id="CHEBI:58207"/>
    </ligand>
</feature>
<evidence type="ECO:0000256" key="5">
    <source>
        <dbReference type="ARBA" id="ARBA00022605"/>
    </source>
</evidence>
<evidence type="ECO:0000256" key="11">
    <source>
        <dbReference type="HAMAP-Rule" id="MF_00172"/>
    </source>
</evidence>
<dbReference type="InterPro" id="IPR006276">
    <property type="entry name" value="Cobalamin-indep_Met_synthase"/>
</dbReference>
<comment type="caution">
    <text evidence="17">The sequence shown here is derived from an EMBL/GenBank/DDBJ whole genome shotgun (WGS) entry which is preliminary data.</text>
</comment>
<dbReference type="GO" id="GO:0032259">
    <property type="term" value="P:methylation"/>
    <property type="evidence" value="ECO:0007669"/>
    <property type="project" value="UniProtKB-KW"/>
</dbReference>
<dbReference type="FunFam" id="3.20.20.210:FF:000002">
    <property type="entry name" value="5-methyltetrahydropteroyltriglutamate--homocysteine methyltransferase"/>
    <property type="match status" value="1"/>
</dbReference>
<dbReference type="Proteomes" id="UP000054870">
    <property type="component" value="Unassembled WGS sequence"/>
</dbReference>
<comment type="similarity">
    <text evidence="3 11">Belongs to the vitamin-B12 independent methionine synthase family.</text>
</comment>
<dbReference type="InterPro" id="IPR038071">
    <property type="entry name" value="UROD/MetE-like_sf"/>
</dbReference>
<dbReference type="GO" id="GO:0008270">
    <property type="term" value="F:zinc ion binding"/>
    <property type="evidence" value="ECO:0007669"/>
    <property type="project" value="InterPro"/>
</dbReference>
<feature type="binding site" evidence="13">
    <location>
        <position position="650"/>
    </location>
    <ligand>
        <name>Zn(2+)</name>
        <dbReference type="ChEBI" id="CHEBI:29105"/>
        <label>1</label>
        <note>catalytic</note>
    </ligand>
</feature>
<dbReference type="GO" id="GO:0071265">
    <property type="term" value="P:L-methionine biosynthetic process"/>
    <property type="evidence" value="ECO:0007669"/>
    <property type="project" value="UniProtKB-ARBA"/>
</dbReference>
<dbReference type="UniPathway" id="UPA00051">
    <property type="reaction ID" value="UER00082"/>
</dbReference>
<feature type="binding site" evidence="11">
    <location>
        <position position="614"/>
    </location>
    <ligand>
        <name>5-methyltetrahydropteroyltri-L-glutamate</name>
        <dbReference type="ChEBI" id="CHEBI:58207"/>
    </ligand>
</feature>
<feature type="binding site" evidence="13">
    <location>
        <position position="735"/>
    </location>
    <ligand>
        <name>Zn(2+)</name>
        <dbReference type="ChEBI" id="CHEBI:29105"/>
        <label>1</label>
        <note>catalytic</note>
    </ligand>
</feature>
<comment type="cofactor">
    <cofactor evidence="11">
        <name>Zn(2+)</name>
        <dbReference type="ChEBI" id="CHEBI:29105"/>
    </cofactor>
    <text evidence="11">Binds 1 zinc ion per subunit.</text>
</comment>
<keyword evidence="10 11" id="KW-0486">Methionine biosynthesis</keyword>
<comment type="pathway">
    <text evidence="2 11">Amino-acid biosynthesis; L-methionine biosynthesis via de novo pathway; L-methionine from L-homocysteine (MetE route): step 1/1.</text>
</comment>
<dbReference type="EMBL" id="FCOF02000040">
    <property type="protein sequence ID" value="SAK85821.1"/>
    <property type="molecule type" value="Genomic_DNA"/>
</dbReference>
<feature type="domain" description="Cobalamin-independent methionine synthase MetE C-terminal/archaeal" evidence="15">
    <location>
        <begin position="436"/>
        <end position="757"/>
    </location>
</feature>
<feature type="binding site" evidence="11">
    <location>
        <position position="674"/>
    </location>
    <ligand>
        <name>Zn(2+)</name>
        <dbReference type="ChEBI" id="CHEBI:29105"/>
        <note>catalytic</note>
    </ligand>
</feature>
<feature type="binding site" evidence="11">
    <location>
        <position position="652"/>
    </location>
    <ligand>
        <name>Zn(2+)</name>
        <dbReference type="ChEBI" id="CHEBI:29105"/>
        <note>catalytic</note>
    </ligand>
</feature>
<evidence type="ECO:0000256" key="14">
    <source>
        <dbReference type="PIRSR" id="PIRSR000382-3"/>
    </source>
</evidence>
<feature type="binding site" evidence="11">
    <location>
        <position position="650"/>
    </location>
    <ligand>
        <name>Zn(2+)</name>
        <dbReference type="ChEBI" id="CHEBI:29105"/>
        <note>catalytic</note>
    </ligand>
</feature>
<reference evidence="17" key="1">
    <citation type="submission" date="2016-01" db="EMBL/GenBank/DDBJ databases">
        <authorList>
            <person name="Peeters C."/>
        </authorList>
    </citation>
    <scope>NUCLEOTIDE SEQUENCE [LARGE SCALE GENOMIC DNA]</scope>
    <source>
        <strain evidence="17">LMG 29318</strain>
    </source>
</reference>
<dbReference type="Pfam" id="PF08267">
    <property type="entry name" value="Meth_synt_1"/>
    <property type="match status" value="1"/>
</dbReference>
<feature type="domain" description="Cobalamin-independent methionine synthase MetE N-terminal" evidence="16">
    <location>
        <begin position="4"/>
        <end position="318"/>
    </location>
</feature>
<keyword evidence="8 11" id="KW-0677">Repeat</keyword>
<evidence type="ECO:0000256" key="4">
    <source>
        <dbReference type="ARBA" id="ARBA00022603"/>
    </source>
</evidence>
<evidence type="ECO:0000256" key="2">
    <source>
        <dbReference type="ARBA" id="ARBA00004681"/>
    </source>
</evidence>
<dbReference type="Gene3D" id="3.20.20.210">
    <property type="match status" value="2"/>
</dbReference>
<evidence type="ECO:0000256" key="12">
    <source>
        <dbReference type="PIRSR" id="PIRSR000382-1"/>
    </source>
</evidence>
<feature type="binding site" evidence="11">
    <location>
        <begin position="16"/>
        <end position="19"/>
    </location>
    <ligand>
        <name>5-methyltetrahydropteroyltri-L-glutamate</name>
        <dbReference type="ChEBI" id="CHEBI:58207"/>
    </ligand>
</feature>